<organism evidence="1 2">
    <name type="scientific">Streblomastix strix</name>
    <dbReference type="NCBI Taxonomy" id="222440"/>
    <lineage>
        <taxon>Eukaryota</taxon>
        <taxon>Metamonada</taxon>
        <taxon>Preaxostyla</taxon>
        <taxon>Oxymonadida</taxon>
        <taxon>Streblomastigidae</taxon>
        <taxon>Streblomastix</taxon>
    </lineage>
</organism>
<reference evidence="1 2" key="1">
    <citation type="submission" date="2019-03" db="EMBL/GenBank/DDBJ databases">
        <title>Single cell metagenomics reveals metabolic interactions within the superorganism composed of flagellate Streblomastix strix and complex community of Bacteroidetes bacteria on its surface.</title>
        <authorList>
            <person name="Treitli S.C."/>
            <person name="Kolisko M."/>
            <person name="Husnik F."/>
            <person name="Keeling P."/>
            <person name="Hampl V."/>
        </authorList>
    </citation>
    <scope>NUCLEOTIDE SEQUENCE [LARGE SCALE GENOMIC DNA]</scope>
    <source>
        <strain evidence="1">ST1C</strain>
    </source>
</reference>
<evidence type="ECO:0000313" key="1">
    <source>
        <dbReference type="EMBL" id="KAA6394606.1"/>
    </source>
</evidence>
<sequence length="213" mass="24119">MLSKSKVQAATKAIISFANSYKYNKKRKQNDKSQSTPSITAIAASLQSLSIQIRNNQTCKSVTQVRNLLESLIELTRFRLCTHMTKEEDRLRVGIRSNSRKCLDWIQYFGDAQVQSDLVNVEYGKVMTISISTSGGKGEELDKEIYNGLRYITFFLSSLHEGRKDQIESEGGSEEIDAQLINDGDYGNIKSKANDAKVEILNRFKHSINQRQL</sequence>
<dbReference type="EMBL" id="SNRW01001902">
    <property type="protein sequence ID" value="KAA6394606.1"/>
    <property type="molecule type" value="Genomic_DNA"/>
</dbReference>
<comment type="caution">
    <text evidence="1">The sequence shown here is derived from an EMBL/GenBank/DDBJ whole genome shotgun (WGS) entry which is preliminary data.</text>
</comment>
<accession>A0A5J4WIQ2</accession>
<proteinExistence type="predicted"/>
<protein>
    <submittedName>
        <fullName evidence="1">Uncharacterized protein</fullName>
    </submittedName>
</protein>
<dbReference type="AlphaFoldDB" id="A0A5J4WIQ2"/>
<dbReference type="Proteomes" id="UP000324800">
    <property type="component" value="Unassembled WGS sequence"/>
</dbReference>
<gene>
    <name evidence="1" type="ORF">EZS28_009869</name>
</gene>
<name>A0A5J4WIQ2_9EUKA</name>
<evidence type="ECO:0000313" key="2">
    <source>
        <dbReference type="Proteomes" id="UP000324800"/>
    </source>
</evidence>